<dbReference type="Gene3D" id="1.10.3210.10">
    <property type="entry name" value="Hypothetical protein af1432"/>
    <property type="match status" value="1"/>
</dbReference>
<dbReference type="EMBL" id="MWAK01000400">
    <property type="protein sequence ID" value="OPZ89182.1"/>
    <property type="molecule type" value="Genomic_DNA"/>
</dbReference>
<protein>
    <recommendedName>
        <fullName evidence="2">Deoxyguanosinetriphosphate triphosphohydrolase-like protein</fullName>
    </recommendedName>
</protein>
<dbReference type="InterPro" id="IPR003607">
    <property type="entry name" value="HD/PDEase_dom"/>
</dbReference>
<reference evidence="4" key="1">
    <citation type="submission" date="2017-02" db="EMBL/GenBank/DDBJ databases">
        <title>Delving into the versatile metabolic prowess of the omnipresent phylum Bacteroidetes.</title>
        <authorList>
            <person name="Nobu M.K."/>
            <person name="Mei R."/>
            <person name="Narihiro T."/>
            <person name="Kuroda K."/>
            <person name="Liu W.-T."/>
        </authorList>
    </citation>
    <scope>NUCLEOTIDE SEQUENCE</scope>
    <source>
        <strain evidence="4">ADurb.Bin417</strain>
    </source>
</reference>
<dbReference type="CDD" id="cd00077">
    <property type="entry name" value="HDc"/>
    <property type="match status" value="1"/>
</dbReference>
<dbReference type="AlphaFoldDB" id="A0A1V5M7K6"/>
<dbReference type="FunFam" id="1.10.3210.10:FF:000024">
    <property type="entry name" value="Deoxyguanosinetriphosphate triphosphohydrolase-like protein"/>
    <property type="match status" value="1"/>
</dbReference>
<dbReference type="InterPro" id="IPR051094">
    <property type="entry name" value="Diverse_Catalytic_Enzymes"/>
</dbReference>
<dbReference type="Proteomes" id="UP000485484">
    <property type="component" value="Unassembled WGS sequence"/>
</dbReference>
<dbReference type="InterPro" id="IPR006674">
    <property type="entry name" value="HD_domain"/>
</dbReference>
<evidence type="ECO:0000313" key="4">
    <source>
        <dbReference type="EMBL" id="OPZ89182.1"/>
    </source>
</evidence>
<dbReference type="NCBIfam" id="TIGR00277">
    <property type="entry name" value="HDIG"/>
    <property type="match status" value="1"/>
</dbReference>
<dbReference type="SUPFAM" id="SSF109604">
    <property type="entry name" value="HD-domain/PDEase-like"/>
    <property type="match status" value="1"/>
</dbReference>
<dbReference type="InterPro" id="IPR023023">
    <property type="entry name" value="dNTPase_2"/>
</dbReference>
<dbReference type="NCBIfam" id="TIGR01353">
    <property type="entry name" value="dGTP_triPase"/>
    <property type="match status" value="1"/>
</dbReference>
<name>A0A1V5M7K6_UNCT6</name>
<dbReference type="PROSITE" id="PS51831">
    <property type="entry name" value="HD"/>
    <property type="match status" value="1"/>
</dbReference>
<feature type="domain" description="HD" evidence="3">
    <location>
        <begin position="74"/>
        <end position="201"/>
    </location>
</feature>
<keyword evidence="1 2" id="KW-0378">Hydrolase</keyword>
<dbReference type="InterPro" id="IPR006261">
    <property type="entry name" value="dGTPase"/>
</dbReference>
<dbReference type="InterPro" id="IPR006675">
    <property type="entry name" value="HDIG_dom"/>
</dbReference>
<comment type="similarity">
    <text evidence="2">Belongs to the dGTPase family. Type 2 subfamily.</text>
</comment>
<evidence type="ECO:0000256" key="1">
    <source>
        <dbReference type="ARBA" id="ARBA00022801"/>
    </source>
</evidence>
<sequence>MKNLHWSESETHALASYAMKAAQSQGRQYPESEHPFRSPFQRDRDRIIHSTAFRRLEYKTQVFVVHEGDYYRTRLTHTVEVAQIARTIARALGLNEDLTETIGLAHDLGHTPFGHSGEEALRELMKDFGGYEHNRQGLRVVTRLEKRYPEFDGLNLTFEVREGIIKHVSEYDQPEVQEYDPKLYPTLEAQVVNLADEIAYTSHDVDDGLKAGLISTEDLDRVRLWRDLYGKVSGRGLEPELARYAAVRDLINLLVTDLLEQTSRNISGRRIKSVEAVRHQAQPLVEFSPATARKHQELKKFLYENMYRHHRVIRMSEKAKRIIGDLFRVYTKQPKQLPPQVAGRISTAEPAARVVCDYIAGMTDNFALEEYQKLFDPFTRV</sequence>
<accession>A0A1V5M7K6</accession>
<dbReference type="SMART" id="SM00471">
    <property type="entry name" value="HDc"/>
    <property type="match status" value="1"/>
</dbReference>
<organism evidence="4">
    <name type="scientific">candidate division TA06 bacterium ADurb.Bin417</name>
    <dbReference type="NCBI Taxonomy" id="1852828"/>
    <lineage>
        <taxon>Bacteria</taxon>
        <taxon>Bacteria division TA06</taxon>
    </lineage>
</organism>
<dbReference type="PANTHER" id="PTHR35795:SF1">
    <property type="entry name" value="BIS(5'-NUCLEOSYL)-TETRAPHOSPHATASE, SYMMETRICAL"/>
    <property type="match status" value="1"/>
</dbReference>
<evidence type="ECO:0000256" key="2">
    <source>
        <dbReference type="HAMAP-Rule" id="MF_01212"/>
    </source>
</evidence>
<gene>
    <name evidence="4" type="primary">dgt</name>
    <name evidence="4" type="ORF">BWY73_01553</name>
</gene>
<dbReference type="InterPro" id="IPR026875">
    <property type="entry name" value="PHydrolase_assoc_dom"/>
</dbReference>
<dbReference type="HAMAP" id="MF_01212">
    <property type="entry name" value="dGTPase_type2"/>
    <property type="match status" value="1"/>
</dbReference>
<dbReference type="NCBIfam" id="NF002326">
    <property type="entry name" value="PRK01286.1-1"/>
    <property type="match status" value="1"/>
</dbReference>
<proteinExistence type="inferred from homology"/>
<evidence type="ECO:0000259" key="3">
    <source>
        <dbReference type="PROSITE" id="PS51831"/>
    </source>
</evidence>
<dbReference type="GO" id="GO:0016793">
    <property type="term" value="F:triphosphoric monoester hydrolase activity"/>
    <property type="evidence" value="ECO:0007669"/>
    <property type="project" value="InterPro"/>
</dbReference>
<comment type="caution">
    <text evidence="4">The sequence shown here is derived from an EMBL/GenBank/DDBJ whole genome shotgun (WGS) entry which is preliminary data.</text>
</comment>
<dbReference type="Pfam" id="PF01966">
    <property type="entry name" value="HD"/>
    <property type="match status" value="1"/>
</dbReference>
<dbReference type="PANTHER" id="PTHR35795">
    <property type="entry name" value="SLR1885 PROTEIN"/>
    <property type="match status" value="1"/>
</dbReference>
<dbReference type="Pfam" id="PF13286">
    <property type="entry name" value="HD_assoc"/>
    <property type="match status" value="1"/>
</dbReference>